<evidence type="ECO:0000313" key="2">
    <source>
        <dbReference type="EMBL" id="KZS41359.1"/>
    </source>
</evidence>
<proteinExistence type="predicted"/>
<accession>A0A162CUS4</accession>
<feature type="signal peptide" evidence="1">
    <location>
        <begin position="1"/>
        <end position="22"/>
    </location>
</feature>
<protein>
    <submittedName>
        <fullName evidence="2">Uncharacterized protein</fullName>
    </submittedName>
</protein>
<keyword evidence="1" id="KW-0732">Signal</keyword>
<name>A0A162CUS4_9FLAO</name>
<dbReference type="Proteomes" id="UP000076715">
    <property type="component" value="Unassembled WGS sequence"/>
</dbReference>
<keyword evidence="3" id="KW-1185">Reference proteome</keyword>
<dbReference type="PROSITE" id="PS51257">
    <property type="entry name" value="PROKAR_LIPOPROTEIN"/>
    <property type="match status" value="1"/>
</dbReference>
<dbReference type="AlphaFoldDB" id="A0A162CUS4"/>
<organism evidence="2 3">
    <name type="scientific">Aquimarina aggregata</name>
    <dbReference type="NCBI Taxonomy" id="1642818"/>
    <lineage>
        <taxon>Bacteria</taxon>
        <taxon>Pseudomonadati</taxon>
        <taxon>Bacteroidota</taxon>
        <taxon>Flavobacteriia</taxon>
        <taxon>Flavobacteriales</taxon>
        <taxon>Flavobacteriaceae</taxon>
        <taxon>Aquimarina</taxon>
    </lineage>
</organism>
<sequence length="162" mass="17885">MNKVMCILVLIALFSCKSTSVAQEKQIEKTNKPKIEKPGFGDPRDNEITSFEPYLQDQIAPGTIHFTAVIQEMNKDISVCGTQYKAAVLVNVKKVKGSGSGIVNALSSGQKTTLVYPNANVKKIDELKQKFTKNQEVMAVVKESLCPDMSKTVYEILKLSNK</sequence>
<feature type="chain" id="PRO_5007833210" evidence="1">
    <location>
        <begin position="23"/>
        <end position="162"/>
    </location>
</feature>
<dbReference type="RefSeq" id="WP_066312151.1">
    <property type="nucleotide sequence ID" value="NZ_LQRT01000005.1"/>
</dbReference>
<gene>
    <name evidence="2" type="ORF">AWE51_21900</name>
</gene>
<evidence type="ECO:0000256" key="1">
    <source>
        <dbReference type="SAM" id="SignalP"/>
    </source>
</evidence>
<comment type="caution">
    <text evidence="2">The sequence shown here is derived from an EMBL/GenBank/DDBJ whole genome shotgun (WGS) entry which is preliminary data.</text>
</comment>
<reference evidence="2 3" key="1">
    <citation type="submission" date="2016-01" db="EMBL/GenBank/DDBJ databases">
        <title>The draft genome sequence of Aquimarina sp. RZW4-3-2.</title>
        <authorList>
            <person name="Wang Y."/>
        </authorList>
    </citation>
    <scope>NUCLEOTIDE SEQUENCE [LARGE SCALE GENOMIC DNA]</scope>
    <source>
        <strain evidence="2 3">RZW4-3-2</strain>
    </source>
</reference>
<dbReference type="OrthoDB" id="1161394at2"/>
<dbReference type="EMBL" id="LQRT01000005">
    <property type="protein sequence ID" value="KZS41359.1"/>
    <property type="molecule type" value="Genomic_DNA"/>
</dbReference>
<evidence type="ECO:0000313" key="3">
    <source>
        <dbReference type="Proteomes" id="UP000076715"/>
    </source>
</evidence>